<sequence>MRAKAYIALAILQLQLAITHALPTVPQVEVPQSEGSQSEESQSRKDVVVIDARGYRPQSFPDPGSYDLYTSPGPGDDYYRHPVEQAHNHDALRPDSSVPQIHTIPEHTRWRYTVTTPPNNPYNYVVFTYNYDINHLPTELRFWTDVRMFLNDHWFLRPEVKAALGLRNPPEFAHFHPNTVDDDRYVHFSIVGPKVCNGPNAPRGQVHRQCRTLVDRRRQGGRYWIKDALGNVIAFQPSTYSISRGKSQISKSNSKKLYIVFSRREGREGDVDAAHPIIDHFIKHVRGLGLGDRFTYSIEGYPDPDFDEDDLIVSIVGPRACKGVCTAVVNRNHPELLFSIKSAKGEVIDQSRIREV</sequence>
<evidence type="ECO:0000313" key="4">
    <source>
        <dbReference type="Proteomes" id="UP001163846"/>
    </source>
</evidence>
<feature type="signal peptide" evidence="2">
    <location>
        <begin position="1"/>
        <end position="21"/>
    </location>
</feature>
<comment type="caution">
    <text evidence="3">The sequence shown here is derived from an EMBL/GenBank/DDBJ whole genome shotgun (WGS) entry which is preliminary data.</text>
</comment>
<gene>
    <name evidence="3" type="ORF">F5878DRAFT_446816</name>
</gene>
<evidence type="ECO:0000313" key="3">
    <source>
        <dbReference type="EMBL" id="KAJ3832695.1"/>
    </source>
</evidence>
<keyword evidence="2" id="KW-0732">Signal</keyword>
<reference evidence="3" key="1">
    <citation type="submission" date="2022-08" db="EMBL/GenBank/DDBJ databases">
        <authorList>
            <consortium name="DOE Joint Genome Institute"/>
            <person name="Min B."/>
            <person name="Riley R."/>
            <person name="Sierra-Patev S."/>
            <person name="Naranjo-Ortiz M."/>
            <person name="Looney B."/>
            <person name="Konkel Z."/>
            <person name="Slot J.C."/>
            <person name="Sakamoto Y."/>
            <person name="Steenwyk J.L."/>
            <person name="Rokas A."/>
            <person name="Carro J."/>
            <person name="Camarero S."/>
            <person name="Ferreira P."/>
            <person name="Molpeceres G."/>
            <person name="Ruiz-Duenas F.J."/>
            <person name="Serrano A."/>
            <person name="Henrissat B."/>
            <person name="Drula E."/>
            <person name="Hughes K.W."/>
            <person name="Mata J.L."/>
            <person name="Ishikawa N.K."/>
            <person name="Vargas-Isla R."/>
            <person name="Ushijima S."/>
            <person name="Smith C.A."/>
            <person name="Ahrendt S."/>
            <person name="Andreopoulos W."/>
            <person name="He G."/>
            <person name="Labutti K."/>
            <person name="Lipzen A."/>
            <person name="Ng V."/>
            <person name="Sandor L."/>
            <person name="Barry K."/>
            <person name="Martinez A.T."/>
            <person name="Xiao Y."/>
            <person name="Gibbons J.G."/>
            <person name="Terashima K."/>
            <person name="Hibbett D.S."/>
            <person name="Grigoriev I.V."/>
        </authorList>
    </citation>
    <scope>NUCLEOTIDE SEQUENCE</scope>
    <source>
        <strain evidence="3">TFB9207</strain>
    </source>
</reference>
<evidence type="ECO:0000256" key="2">
    <source>
        <dbReference type="SAM" id="SignalP"/>
    </source>
</evidence>
<accession>A0AA38U6V7</accession>
<feature type="region of interest" description="Disordered" evidence="1">
    <location>
        <begin position="55"/>
        <end position="81"/>
    </location>
</feature>
<keyword evidence="4" id="KW-1185">Reference proteome</keyword>
<organism evidence="3 4">
    <name type="scientific">Lentinula raphanica</name>
    <dbReference type="NCBI Taxonomy" id="153919"/>
    <lineage>
        <taxon>Eukaryota</taxon>
        <taxon>Fungi</taxon>
        <taxon>Dikarya</taxon>
        <taxon>Basidiomycota</taxon>
        <taxon>Agaricomycotina</taxon>
        <taxon>Agaricomycetes</taxon>
        <taxon>Agaricomycetidae</taxon>
        <taxon>Agaricales</taxon>
        <taxon>Marasmiineae</taxon>
        <taxon>Omphalotaceae</taxon>
        <taxon>Lentinula</taxon>
    </lineage>
</organism>
<dbReference type="AlphaFoldDB" id="A0AA38U6V7"/>
<feature type="chain" id="PRO_5041224279" evidence="2">
    <location>
        <begin position="22"/>
        <end position="356"/>
    </location>
</feature>
<dbReference type="EMBL" id="MU806880">
    <property type="protein sequence ID" value="KAJ3832695.1"/>
    <property type="molecule type" value="Genomic_DNA"/>
</dbReference>
<protein>
    <submittedName>
        <fullName evidence="3">Uncharacterized protein</fullName>
    </submittedName>
</protein>
<dbReference type="Proteomes" id="UP001163846">
    <property type="component" value="Unassembled WGS sequence"/>
</dbReference>
<name>A0AA38U6V7_9AGAR</name>
<proteinExistence type="predicted"/>
<evidence type="ECO:0000256" key="1">
    <source>
        <dbReference type="SAM" id="MobiDB-lite"/>
    </source>
</evidence>